<proteinExistence type="predicted"/>
<protein>
    <submittedName>
        <fullName evidence="1">Uncharacterized protein</fullName>
    </submittedName>
</protein>
<name>A0AAP0NE51_LIQFO</name>
<reference evidence="1 2" key="1">
    <citation type="journal article" date="2024" name="Plant J.">
        <title>Genome sequences and population genomics reveal climatic adaptation and genomic divergence between two closely related sweetgum species.</title>
        <authorList>
            <person name="Xu W.Q."/>
            <person name="Ren C.Q."/>
            <person name="Zhang X.Y."/>
            <person name="Comes H.P."/>
            <person name="Liu X.H."/>
            <person name="Li Y.G."/>
            <person name="Kettle C.J."/>
            <person name="Jalonen R."/>
            <person name="Gaisberger H."/>
            <person name="Ma Y.Z."/>
            <person name="Qiu Y.X."/>
        </authorList>
    </citation>
    <scope>NUCLEOTIDE SEQUENCE [LARGE SCALE GENOMIC DNA]</scope>
    <source>
        <strain evidence="1">Hangzhou</strain>
    </source>
</reference>
<dbReference type="Proteomes" id="UP001415857">
    <property type="component" value="Unassembled WGS sequence"/>
</dbReference>
<accession>A0AAP0NE51</accession>
<dbReference type="AlphaFoldDB" id="A0AAP0NE51"/>
<dbReference type="EMBL" id="JBBPBK010000013">
    <property type="protein sequence ID" value="KAK9271652.1"/>
    <property type="molecule type" value="Genomic_DNA"/>
</dbReference>
<keyword evidence="2" id="KW-1185">Reference proteome</keyword>
<evidence type="ECO:0000313" key="2">
    <source>
        <dbReference type="Proteomes" id="UP001415857"/>
    </source>
</evidence>
<evidence type="ECO:0000313" key="1">
    <source>
        <dbReference type="EMBL" id="KAK9271652.1"/>
    </source>
</evidence>
<organism evidence="1 2">
    <name type="scientific">Liquidambar formosana</name>
    <name type="common">Formosan gum</name>
    <dbReference type="NCBI Taxonomy" id="63359"/>
    <lineage>
        <taxon>Eukaryota</taxon>
        <taxon>Viridiplantae</taxon>
        <taxon>Streptophyta</taxon>
        <taxon>Embryophyta</taxon>
        <taxon>Tracheophyta</taxon>
        <taxon>Spermatophyta</taxon>
        <taxon>Magnoliopsida</taxon>
        <taxon>eudicotyledons</taxon>
        <taxon>Gunneridae</taxon>
        <taxon>Pentapetalae</taxon>
        <taxon>Saxifragales</taxon>
        <taxon>Altingiaceae</taxon>
        <taxon>Liquidambar</taxon>
    </lineage>
</organism>
<gene>
    <name evidence="1" type="ORF">L1049_002015</name>
</gene>
<comment type="caution">
    <text evidence="1">The sequence shown here is derived from an EMBL/GenBank/DDBJ whole genome shotgun (WGS) entry which is preliminary data.</text>
</comment>
<sequence>MSLIVLQFNSEISIAELGVKKNKHDGDAENYLIGDVAGESPGNIGIELQSDGDYTSLDENGTIGEGRPFEIGCGGVRSLSVWVASHRAGVEAVSRQGLSGHGQV</sequence>